<dbReference type="Proteomes" id="UP000288216">
    <property type="component" value="Unassembled WGS sequence"/>
</dbReference>
<feature type="signal peptide" evidence="1">
    <location>
        <begin position="1"/>
        <end position="20"/>
    </location>
</feature>
<protein>
    <submittedName>
        <fullName evidence="2">Uncharacterized protein</fullName>
    </submittedName>
</protein>
<keyword evidence="3" id="KW-1185">Reference proteome</keyword>
<accession>A0A401P0R3</accession>
<sequence>MQSANLILWVSFVLTGKVFASNPADVDLNLDRNLQREQYNTTRASDSNRDTGTGARYFTQCGPLLWTGASRRRNYTKTIIR</sequence>
<reference evidence="2 3" key="1">
    <citation type="journal article" date="2018" name="Nat. Ecol. Evol.">
        <title>Shark genomes provide insights into elasmobranch evolution and the origin of vertebrates.</title>
        <authorList>
            <person name="Hara Y"/>
            <person name="Yamaguchi K"/>
            <person name="Onimaru K"/>
            <person name="Kadota M"/>
            <person name="Koyanagi M"/>
            <person name="Keeley SD"/>
            <person name="Tatsumi K"/>
            <person name="Tanaka K"/>
            <person name="Motone F"/>
            <person name="Kageyama Y"/>
            <person name="Nozu R"/>
            <person name="Adachi N"/>
            <person name="Nishimura O"/>
            <person name="Nakagawa R"/>
            <person name="Tanegashima C"/>
            <person name="Kiyatake I"/>
            <person name="Matsumoto R"/>
            <person name="Murakumo K"/>
            <person name="Nishida K"/>
            <person name="Terakita A"/>
            <person name="Kuratani S"/>
            <person name="Sato K"/>
            <person name="Hyodo S Kuraku.S."/>
        </authorList>
    </citation>
    <scope>NUCLEOTIDE SEQUENCE [LARGE SCALE GENOMIC DNA]</scope>
</reference>
<dbReference type="EMBL" id="BFAA01002959">
    <property type="protein sequence ID" value="GCB66701.1"/>
    <property type="molecule type" value="Genomic_DNA"/>
</dbReference>
<comment type="caution">
    <text evidence="2">The sequence shown here is derived from an EMBL/GenBank/DDBJ whole genome shotgun (WGS) entry which is preliminary data.</text>
</comment>
<evidence type="ECO:0000256" key="1">
    <source>
        <dbReference type="SAM" id="SignalP"/>
    </source>
</evidence>
<feature type="chain" id="PRO_5019053511" evidence="1">
    <location>
        <begin position="21"/>
        <end position="81"/>
    </location>
</feature>
<keyword evidence="1" id="KW-0732">Signal</keyword>
<name>A0A401P0R3_SCYTO</name>
<organism evidence="2 3">
    <name type="scientific">Scyliorhinus torazame</name>
    <name type="common">Cloudy catshark</name>
    <name type="synonym">Catulus torazame</name>
    <dbReference type="NCBI Taxonomy" id="75743"/>
    <lineage>
        <taxon>Eukaryota</taxon>
        <taxon>Metazoa</taxon>
        <taxon>Chordata</taxon>
        <taxon>Craniata</taxon>
        <taxon>Vertebrata</taxon>
        <taxon>Chondrichthyes</taxon>
        <taxon>Elasmobranchii</taxon>
        <taxon>Galeomorphii</taxon>
        <taxon>Galeoidea</taxon>
        <taxon>Carcharhiniformes</taxon>
        <taxon>Scyliorhinidae</taxon>
        <taxon>Scyliorhinus</taxon>
    </lineage>
</organism>
<evidence type="ECO:0000313" key="3">
    <source>
        <dbReference type="Proteomes" id="UP000288216"/>
    </source>
</evidence>
<evidence type="ECO:0000313" key="2">
    <source>
        <dbReference type="EMBL" id="GCB66701.1"/>
    </source>
</evidence>
<proteinExistence type="predicted"/>
<gene>
    <name evidence="2" type="ORF">scyTo_0007922</name>
</gene>
<dbReference type="AlphaFoldDB" id="A0A401P0R3"/>